<keyword evidence="2" id="KW-0812">Transmembrane</keyword>
<dbReference type="Pfam" id="PF02517">
    <property type="entry name" value="Rce1-like"/>
    <property type="match status" value="1"/>
</dbReference>
<evidence type="ECO:0000256" key="1">
    <source>
        <dbReference type="ARBA" id="ARBA00009067"/>
    </source>
</evidence>
<feature type="transmembrane region" description="Helical" evidence="2">
    <location>
        <begin position="6"/>
        <end position="28"/>
    </location>
</feature>
<feature type="transmembrane region" description="Helical" evidence="2">
    <location>
        <begin position="186"/>
        <end position="205"/>
    </location>
</feature>
<proteinExistence type="inferred from homology"/>
<feature type="transmembrane region" description="Helical" evidence="2">
    <location>
        <begin position="154"/>
        <end position="174"/>
    </location>
</feature>
<keyword evidence="2" id="KW-1133">Transmembrane helix</keyword>
<dbReference type="GO" id="GO:0004175">
    <property type="term" value="F:endopeptidase activity"/>
    <property type="evidence" value="ECO:0007669"/>
    <property type="project" value="UniProtKB-ARBA"/>
</dbReference>
<evidence type="ECO:0000259" key="3">
    <source>
        <dbReference type="Pfam" id="PF02517"/>
    </source>
</evidence>
<organism evidence="4 5">
    <name type="scientific">Candidatus Enterococcus clewellii</name>
    <dbReference type="NCBI Taxonomy" id="1834193"/>
    <lineage>
        <taxon>Bacteria</taxon>
        <taxon>Bacillati</taxon>
        <taxon>Bacillota</taxon>
        <taxon>Bacilli</taxon>
        <taxon>Lactobacillales</taxon>
        <taxon>Enterococcaceae</taxon>
        <taxon>Enterococcus</taxon>
    </lineage>
</organism>
<dbReference type="AlphaFoldDB" id="A0AAQ3Y0V2"/>
<feature type="domain" description="CAAX prenyl protease 2/Lysostaphin resistance protein A-like" evidence="3">
    <location>
        <begin position="94"/>
        <end position="196"/>
    </location>
</feature>
<gene>
    <name evidence="4" type="ORF">A5888_001756</name>
</gene>
<reference evidence="4" key="2">
    <citation type="submission" date="2024-03" db="EMBL/GenBank/DDBJ databases">
        <title>The Genome Sequence of Enterococcus sp. DIV0242b.</title>
        <authorList>
            <consortium name="The Broad Institute Genomics Platform"/>
            <consortium name="The Broad Institute Microbial Omics Core"/>
            <consortium name="The Broad Institute Genomic Center for Infectious Diseases"/>
            <person name="Earl A."/>
            <person name="Manson A."/>
            <person name="Gilmore M."/>
            <person name="Schwartman J."/>
            <person name="Shea T."/>
            <person name="Abouelleil A."/>
            <person name="Cao P."/>
            <person name="Chapman S."/>
            <person name="Cusick C."/>
            <person name="Young S."/>
            <person name="Neafsey D."/>
            <person name="Nusbaum C."/>
            <person name="Birren B."/>
        </authorList>
    </citation>
    <scope>NUCLEOTIDE SEQUENCE</scope>
    <source>
        <strain evidence="4">9E7_DIV0242</strain>
    </source>
</reference>
<dbReference type="InterPro" id="IPR003675">
    <property type="entry name" value="Rce1/LyrA-like_dom"/>
</dbReference>
<keyword evidence="2" id="KW-0472">Membrane</keyword>
<feature type="transmembrane region" description="Helical" evidence="2">
    <location>
        <begin position="54"/>
        <end position="76"/>
    </location>
</feature>
<keyword evidence="5" id="KW-1185">Reference proteome</keyword>
<evidence type="ECO:0000313" key="5">
    <source>
        <dbReference type="Proteomes" id="UP000195141"/>
    </source>
</evidence>
<dbReference type="EMBL" id="CP147247">
    <property type="protein sequence ID" value="WYJ90028.1"/>
    <property type="molecule type" value="Genomic_DNA"/>
</dbReference>
<reference evidence="4" key="1">
    <citation type="submission" date="2017-05" db="EMBL/GenBank/DDBJ databases">
        <authorList>
            <consortium name="The Broad Institute Genomics Platform"/>
            <consortium name="The Broad Institute Genomic Center for Infectious Diseases"/>
            <person name="Earl A."/>
            <person name="Manson A."/>
            <person name="Schwartman J."/>
            <person name="Gilmore M."/>
            <person name="Abouelleil A."/>
            <person name="Cao P."/>
            <person name="Chapman S."/>
            <person name="Cusick C."/>
            <person name="Shea T."/>
            <person name="Young S."/>
            <person name="Neafsey D."/>
            <person name="Nusbaum C."/>
            <person name="Birren B."/>
        </authorList>
    </citation>
    <scope>NUCLEOTIDE SEQUENCE</scope>
    <source>
        <strain evidence="4">9E7_DIV0242</strain>
    </source>
</reference>
<evidence type="ECO:0000256" key="2">
    <source>
        <dbReference type="SAM" id="Phobius"/>
    </source>
</evidence>
<dbReference type="RefSeq" id="WP_339102043.1">
    <property type="nucleotide sequence ID" value="NZ_CP147247.1"/>
</dbReference>
<evidence type="ECO:0000313" key="4">
    <source>
        <dbReference type="EMBL" id="WYJ90028.1"/>
    </source>
</evidence>
<dbReference type="Proteomes" id="UP000195141">
    <property type="component" value="Chromosome"/>
</dbReference>
<name>A0AAQ3Y0V2_9ENTE</name>
<dbReference type="GO" id="GO:0080120">
    <property type="term" value="P:CAAX-box protein maturation"/>
    <property type="evidence" value="ECO:0007669"/>
    <property type="project" value="UniProtKB-ARBA"/>
</dbReference>
<comment type="similarity">
    <text evidence="1">Belongs to the UPF0177 family.</text>
</comment>
<sequence>MDQFINQLISSIFQVIFFGLIPLFWWIVSRRSNNSSLLDFLGLKKISTENNSRFVSFCLIALVGFMFVGYFSLISVSDLSILANSKFTDISLWSTLSIILYAFVQTALSEEIFFRGFLAKRLIHTFNYRLGNFIQATLFGLTHFLMLITQNVHFWTLIFVGIMTGVIGYILCYINEKLAGGSLFPSWIVHGITNVVSTLFIIFLLN</sequence>
<feature type="transmembrane region" description="Helical" evidence="2">
    <location>
        <begin position="130"/>
        <end position="148"/>
    </location>
</feature>
<feature type="transmembrane region" description="Helical" evidence="2">
    <location>
        <begin position="96"/>
        <end position="118"/>
    </location>
</feature>
<accession>A0AAQ3Y0V2</accession>
<protein>
    <recommendedName>
        <fullName evidence="3">CAAX prenyl protease 2/Lysostaphin resistance protein A-like domain-containing protein</fullName>
    </recommendedName>
</protein>